<dbReference type="Proteomes" id="UP001189429">
    <property type="component" value="Unassembled WGS sequence"/>
</dbReference>
<gene>
    <name evidence="2" type="ORF">PCOR1329_LOCUS71953</name>
</gene>
<sequence>MCLMQAAIRADTPKAVEGPQTREELQAALCDAGLSDELVELLAERERRAFSRRGSRPPGAARLAEAPRAAGVKFMWNLCLVLRLPPAAAFQAVTLLDIACLRRGGHCLAERLPVTCTVIVTLLKKSDSATVYTPYRALVPYAQQMAVHMRLLGHCIPDVTEDQLRAEEFALLNELCWVIEHCSVERWMSVFVRRFNIITRGAYSAKLDKVWEQSMTCARALLVRCPASAAEPPMALAQGLLGLCLACEGDPVAARVASRRAGRSRGRRPAGRRAPGRPRRAAGCGCGQPRGDARGLRGGRGRRGARRRGRRCRGAARGGCPRRSLRSGRPPSARAALQRTRARSFLVFLPTPWRHHQQKAPFLFLVSPALRAANGQQKRLVSEVVSTGRSISVGAGFVRRRREQSVRRRLPLLALLPSS</sequence>
<evidence type="ECO:0000313" key="3">
    <source>
        <dbReference type="Proteomes" id="UP001189429"/>
    </source>
</evidence>
<name>A0ABN9WZ60_9DINO</name>
<organism evidence="2 3">
    <name type="scientific">Prorocentrum cordatum</name>
    <dbReference type="NCBI Taxonomy" id="2364126"/>
    <lineage>
        <taxon>Eukaryota</taxon>
        <taxon>Sar</taxon>
        <taxon>Alveolata</taxon>
        <taxon>Dinophyceae</taxon>
        <taxon>Prorocentrales</taxon>
        <taxon>Prorocentraceae</taxon>
        <taxon>Prorocentrum</taxon>
    </lineage>
</organism>
<protein>
    <submittedName>
        <fullName evidence="2">Uncharacterized protein</fullName>
    </submittedName>
</protein>
<feature type="compositionally biased region" description="Basic residues" evidence="1">
    <location>
        <begin position="297"/>
        <end position="314"/>
    </location>
</feature>
<dbReference type="EMBL" id="CAUYUJ010019584">
    <property type="protein sequence ID" value="CAK0892240.1"/>
    <property type="molecule type" value="Genomic_DNA"/>
</dbReference>
<evidence type="ECO:0000256" key="1">
    <source>
        <dbReference type="SAM" id="MobiDB-lite"/>
    </source>
</evidence>
<evidence type="ECO:0000313" key="2">
    <source>
        <dbReference type="EMBL" id="CAK0892240.1"/>
    </source>
</evidence>
<reference evidence="2" key="1">
    <citation type="submission" date="2023-10" db="EMBL/GenBank/DDBJ databases">
        <authorList>
            <person name="Chen Y."/>
            <person name="Shah S."/>
            <person name="Dougan E. K."/>
            <person name="Thang M."/>
            <person name="Chan C."/>
        </authorList>
    </citation>
    <scope>NUCLEOTIDE SEQUENCE [LARGE SCALE GENOMIC DNA]</scope>
</reference>
<comment type="caution">
    <text evidence="2">The sequence shown here is derived from an EMBL/GenBank/DDBJ whole genome shotgun (WGS) entry which is preliminary data.</text>
</comment>
<keyword evidence="3" id="KW-1185">Reference proteome</keyword>
<feature type="region of interest" description="Disordered" evidence="1">
    <location>
        <begin position="258"/>
        <end position="331"/>
    </location>
</feature>
<accession>A0ABN9WZ60</accession>
<proteinExistence type="predicted"/>
<feature type="compositionally biased region" description="Low complexity" evidence="1">
    <location>
        <begin position="318"/>
        <end position="331"/>
    </location>
</feature>
<feature type="compositionally biased region" description="Basic residues" evidence="1">
    <location>
        <begin position="258"/>
        <end position="280"/>
    </location>
</feature>